<evidence type="ECO:0000313" key="2">
    <source>
        <dbReference type="EMBL" id="SDY41103.1"/>
    </source>
</evidence>
<dbReference type="RefSeq" id="WP_093310678.1">
    <property type="nucleotide sequence ID" value="NZ_FNPV01000002.1"/>
</dbReference>
<dbReference type="PANTHER" id="PTHR23026">
    <property type="entry name" value="NADPH NITROREDUCTASE"/>
    <property type="match status" value="1"/>
</dbReference>
<dbReference type="EMBL" id="FNPV01000002">
    <property type="protein sequence ID" value="SDY41103.1"/>
    <property type="molecule type" value="Genomic_DNA"/>
</dbReference>
<dbReference type="OrthoDB" id="9783470at2"/>
<dbReference type="Proteomes" id="UP000199230">
    <property type="component" value="Unassembled WGS sequence"/>
</dbReference>
<sequence length="176" mass="20013">MLKTLKERRSIRKYAEKPIEKEKIENLLKAALLAPSSKKSQPWEFIVIDDKEILSELSRSKEKGAGFVKGAPAAILVMADPEKSDVWIEDTSIAATLIQLQAHSMGLGSCWIQVRNRKCNEELTAEQFIKNLLSIPDKICVEAFITVGYPDESKRPYEEEELNWNVVFSNQYGIKK</sequence>
<keyword evidence="3" id="KW-1185">Reference proteome</keyword>
<dbReference type="InterPro" id="IPR000415">
    <property type="entry name" value="Nitroreductase-like"/>
</dbReference>
<dbReference type="PANTHER" id="PTHR23026:SF117">
    <property type="entry name" value="NITROREDUCTASE"/>
    <property type="match status" value="1"/>
</dbReference>
<gene>
    <name evidence="2" type="ORF">SAMN05192546_10237</name>
</gene>
<evidence type="ECO:0000259" key="1">
    <source>
        <dbReference type="Pfam" id="PF00881"/>
    </source>
</evidence>
<dbReference type="InterPro" id="IPR029479">
    <property type="entry name" value="Nitroreductase"/>
</dbReference>
<dbReference type="Gene3D" id="3.40.109.10">
    <property type="entry name" value="NADH Oxidase"/>
    <property type="match status" value="1"/>
</dbReference>
<protein>
    <submittedName>
        <fullName evidence="2">Nitroreductase</fullName>
    </submittedName>
</protein>
<feature type="domain" description="Nitroreductase" evidence="1">
    <location>
        <begin position="5"/>
        <end position="57"/>
    </location>
</feature>
<dbReference type="AlphaFoldDB" id="A0A1H3JME2"/>
<dbReference type="InterPro" id="IPR050627">
    <property type="entry name" value="Nitroreductase/BluB"/>
</dbReference>
<organism evidence="2 3">
    <name type="scientific">Tindallia californiensis</name>
    <dbReference type="NCBI Taxonomy" id="159292"/>
    <lineage>
        <taxon>Bacteria</taxon>
        <taxon>Bacillati</taxon>
        <taxon>Bacillota</taxon>
        <taxon>Clostridia</taxon>
        <taxon>Peptostreptococcales</taxon>
        <taxon>Tindalliaceae</taxon>
        <taxon>Tindallia</taxon>
    </lineage>
</organism>
<dbReference type="Pfam" id="PF00881">
    <property type="entry name" value="Nitroreductase"/>
    <property type="match status" value="2"/>
</dbReference>
<dbReference type="CDD" id="cd02151">
    <property type="entry name" value="nitroreductase"/>
    <property type="match status" value="1"/>
</dbReference>
<name>A0A1H3JME2_9FIRM</name>
<dbReference type="GO" id="GO:0016491">
    <property type="term" value="F:oxidoreductase activity"/>
    <property type="evidence" value="ECO:0007669"/>
    <property type="project" value="InterPro"/>
</dbReference>
<proteinExistence type="predicted"/>
<accession>A0A1H3JME2</accession>
<dbReference type="STRING" id="159292.SAMN05192546_10237"/>
<dbReference type="SUPFAM" id="SSF55469">
    <property type="entry name" value="FMN-dependent nitroreductase-like"/>
    <property type="match status" value="1"/>
</dbReference>
<reference evidence="2 3" key="1">
    <citation type="submission" date="2016-10" db="EMBL/GenBank/DDBJ databases">
        <authorList>
            <person name="de Groot N.N."/>
        </authorList>
    </citation>
    <scope>NUCLEOTIDE SEQUENCE [LARGE SCALE GENOMIC DNA]</scope>
    <source>
        <strain evidence="2 3">APO</strain>
    </source>
</reference>
<feature type="domain" description="Nitroreductase" evidence="1">
    <location>
        <begin position="60"/>
        <end position="149"/>
    </location>
</feature>
<evidence type="ECO:0000313" key="3">
    <source>
        <dbReference type="Proteomes" id="UP000199230"/>
    </source>
</evidence>